<evidence type="ECO:0000259" key="3">
    <source>
        <dbReference type="Pfam" id="PF01370"/>
    </source>
</evidence>
<evidence type="ECO:0000256" key="1">
    <source>
        <dbReference type="ARBA" id="ARBA00007637"/>
    </source>
</evidence>
<evidence type="ECO:0000313" key="4">
    <source>
        <dbReference type="EMBL" id="GMI00276.1"/>
    </source>
</evidence>
<name>A0A9W7C5Z3_9STRA</name>
<gene>
    <name evidence="4" type="ORF">TrVE_jg1827</name>
</gene>
<dbReference type="InterPro" id="IPR036291">
    <property type="entry name" value="NAD(P)-bd_dom_sf"/>
</dbReference>
<feature type="signal peptide" evidence="2">
    <location>
        <begin position="1"/>
        <end position="15"/>
    </location>
</feature>
<dbReference type="InterPro" id="IPR051225">
    <property type="entry name" value="NAD(P)_epim/dehydratase"/>
</dbReference>
<evidence type="ECO:0000313" key="5">
    <source>
        <dbReference type="Proteomes" id="UP001165160"/>
    </source>
</evidence>
<evidence type="ECO:0000256" key="2">
    <source>
        <dbReference type="SAM" id="SignalP"/>
    </source>
</evidence>
<keyword evidence="2" id="KW-0732">Signal</keyword>
<organism evidence="4 5">
    <name type="scientific">Triparma verrucosa</name>
    <dbReference type="NCBI Taxonomy" id="1606542"/>
    <lineage>
        <taxon>Eukaryota</taxon>
        <taxon>Sar</taxon>
        <taxon>Stramenopiles</taxon>
        <taxon>Ochrophyta</taxon>
        <taxon>Bolidophyceae</taxon>
        <taxon>Parmales</taxon>
        <taxon>Triparmaceae</taxon>
        <taxon>Triparma</taxon>
    </lineage>
</organism>
<dbReference type="Gene3D" id="3.40.50.720">
    <property type="entry name" value="NAD(P)-binding Rossmann-like Domain"/>
    <property type="match status" value="1"/>
</dbReference>
<keyword evidence="5" id="KW-1185">Reference proteome</keyword>
<accession>A0A9W7C5Z3</accession>
<comment type="similarity">
    <text evidence="1">Belongs to the NAD(P)-dependent epimerase/dehydratase family.</text>
</comment>
<proteinExistence type="inferred from homology"/>
<feature type="chain" id="PRO_5040740069" description="NAD-dependent epimerase/dehydratase domain-containing protein" evidence="2">
    <location>
        <begin position="16"/>
        <end position="344"/>
    </location>
</feature>
<dbReference type="GO" id="GO:0008743">
    <property type="term" value="F:L-threonine 3-dehydrogenase activity"/>
    <property type="evidence" value="ECO:0007669"/>
    <property type="project" value="TreeGrafter"/>
</dbReference>
<comment type="caution">
    <text evidence="4">The sequence shown here is derived from an EMBL/GenBank/DDBJ whole genome shotgun (WGS) entry which is preliminary data.</text>
</comment>
<protein>
    <recommendedName>
        <fullName evidence="3">NAD-dependent epimerase/dehydratase domain-containing protein</fullName>
    </recommendedName>
</protein>
<dbReference type="EMBL" id="BRXX01000246">
    <property type="protein sequence ID" value="GMI00276.1"/>
    <property type="molecule type" value="Genomic_DNA"/>
</dbReference>
<dbReference type="InterPro" id="IPR001509">
    <property type="entry name" value="Epimerase_deHydtase"/>
</dbReference>
<feature type="domain" description="NAD-dependent epimerase/dehydratase" evidence="3">
    <location>
        <begin position="18"/>
        <end position="183"/>
    </location>
</feature>
<dbReference type="AlphaFoldDB" id="A0A9W7C5Z3"/>
<dbReference type="PANTHER" id="PTHR42687:SF1">
    <property type="entry name" value="L-THREONINE 3-DEHYDROGENASE, MITOCHONDRIAL"/>
    <property type="match status" value="1"/>
</dbReference>
<dbReference type="Pfam" id="PF01370">
    <property type="entry name" value="Epimerase"/>
    <property type="match status" value="1"/>
</dbReference>
<dbReference type="GO" id="GO:0006567">
    <property type="term" value="P:L-threonine catabolic process"/>
    <property type="evidence" value="ECO:0007669"/>
    <property type="project" value="TreeGrafter"/>
</dbReference>
<dbReference type="PANTHER" id="PTHR42687">
    <property type="entry name" value="L-THREONINE 3-DEHYDROGENASE"/>
    <property type="match status" value="1"/>
</dbReference>
<dbReference type="SUPFAM" id="SSF51735">
    <property type="entry name" value="NAD(P)-binding Rossmann-fold domains"/>
    <property type="match status" value="1"/>
</dbReference>
<reference evidence="5" key="1">
    <citation type="journal article" date="2023" name="Commun. Biol.">
        <title>Genome analysis of Parmales, the sister group of diatoms, reveals the evolutionary specialization of diatoms from phago-mixotrophs to photoautotrophs.</title>
        <authorList>
            <person name="Ban H."/>
            <person name="Sato S."/>
            <person name="Yoshikawa S."/>
            <person name="Yamada K."/>
            <person name="Nakamura Y."/>
            <person name="Ichinomiya M."/>
            <person name="Sato N."/>
            <person name="Blanc-Mathieu R."/>
            <person name="Endo H."/>
            <person name="Kuwata A."/>
            <person name="Ogata H."/>
        </authorList>
    </citation>
    <scope>NUCLEOTIDE SEQUENCE [LARGE SCALE GENOMIC DNA]</scope>
    <source>
        <strain evidence="5">NIES 3699</strain>
    </source>
</reference>
<sequence length="344" mass="37480">MRLLLLILLITPCFSTTLIIGASGAIGTQLTKKLLDNDIQVIAGLRKTPLPAHLTSHPNLTQVFGVDCRNATSINELFSSNPSIDTVWNLAAPLSVETSSDPNLAYDVVVNGMSRILSAMSVHPNAKIILFSDSIGSYGSSSPREGASARWLLDNPTQDPGSDYGRQKRECRELIRDWAAAVGDRSSRFAVIPGLLHTDATWGAGTTEYALDAVKAAKDNIKYISSVPLNVKLPMIWRDDLIEGLFRLTLAPDSELNEPENGYAIAGLSFTATQLFSAIKSRIPSFSYSAENVRGPAAAFTRLWPDSLSSHEAERDLKLKATFRNLEDVVDLLLENAPKINKEL</sequence>
<dbReference type="Proteomes" id="UP001165160">
    <property type="component" value="Unassembled WGS sequence"/>
</dbReference>